<reference evidence="1 2" key="1">
    <citation type="submission" date="2019-05" db="EMBL/GenBank/DDBJ databases">
        <title>Another draft genome of Portunus trituberculatus and its Hox gene families provides insights of decapod evolution.</title>
        <authorList>
            <person name="Jeong J.-H."/>
            <person name="Song I."/>
            <person name="Kim S."/>
            <person name="Choi T."/>
            <person name="Kim D."/>
            <person name="Ryu S."/>
            <person name="Kim W."/>
        </authorList>
    </citation>
    <scope>NUCLEOTIDE SEQUENCE [LARGE SCALE GENOMIC DNA]</scope>
    <source>
        <tissue evidence="1">Muscle</tissue>
    </source>
</reference>
<organism evidence="1 2">
    <name type="scientific">Portunus trituberculatus</name>
    <name type="common">Swimming crab</name>
    <name type="synonym">Neptunus trituberculatus</name>
    <dbReference type="NCBI Taxonomy" id="210409"/>
    <lineage>
        <taxon>Eukaryota</taxon>
        <taxon>Metazoa</taxon>
        <taxon>Ecdysozoa</taxon>
        <taxon>Arthropoda</taxon>
        <taxon>Crustacea</taxon>
        <taxon>Multicrustacea</taxon>
        <taxon>Malacostraca</taxon>
        <taxon>Eumalacostraca</taxon>
        <taxon>Eucarida</taxon>
        <taxon>Decapoda</taxon>
        <taxon>Pleocyemata</taxon>
        <taxon>Brachyura</taxon>
        <taxon>Eubrachyura</taxon>
        <taxon>Portunoidea</taxon>
        <taxon>Portunidae</taxon>
        <taxon>Portuninae</taxon>
        <taxon>Portunus</taxon>
    </lineage>
</organism>
<accession>A0A5B7F3N7</accession>
<name>A0A5B7F3N7_PORTR</name>
<dbReference type="EMBL" id="VSRR010004500">
    <property type="protein sequence ID" value="MPC39859.1"/>
    <property type="molecule type" value="Genomic_DNA"/>
</dbReference>
<keyword evidence="2" id="KW-1185">Reference proteome</keyword>
<gene>
    <name evidence="1" type="ORF">E2C01_033409</name>
</gene>
<evidence type="ECO:0000313" key="2">
    <source>
        <dbReference type="Proteomes" id="UP000324222"/>
    </source>
</evidence>
<comment type="caution">
    <text evidence="1">The sequence shown here is derived from an EMBL/GenBank/DDBJ whole genome shotgun (WGS) entry which is preliminary data.</text>
</comment>
<dbReference type="AlphaFoldDB" id="A0A5B7F3N7"/>
<protein>
    <submittedName>
        <fullName evidence="1">Uncharacterized protein</fullName>
    </submittedName>
</protein>
<evidence type="ECO:0000313" key="1">
    <source>
        <dbReference type="EMBL" id="MPC39859.1"/>
    </source>
</evidence>
<proteinExistence type="predicted"/>
<sequence length="34" mass="3975">MNKTHPDISSNGALWTRHMDTNTRNIEKADIFLF</sequence>
<dbReference type="Proteomes" id="UP000324222">
    <property type="component" value="Unassembled WGS sequence"/>
</dbReference>